<organism evidence="3 4">
    <name type="scientific">Brevibacterium salitolerans</name>
    <dbReference type="NCBI Taxonomy" id="1403566"/>
    <lineage>
        <taxon>Bacteria</taxon>
        <taxon>Bacillati</taxon>
        <taxon>Actinomycetota</taxon>
        <taxon>Actinomycetes</taxon>
        <taxon>Micrococcales</taxon>
        <taxon>Brevibacteriaceae</taxon>
        <taxon>Brevibacterium</taxon>
    </lineage>
</organism>
<sequence length="289" mass="31036">MAHPFDELIVLTAPPADGTAGVVTAPTGASDAATAPRTVLAHTHPAWANMVGPFGGATAAQALAALTSDPRAQGRPAALTLNFTTAIADGEMRITVEPVRTNRSNQHWVIRVEQESGVVLTGTALFASDRETFSDTEAVLPAEAGSPEEHSVSGRLSLPWLENYEFRFVKGAPEADPHAPSPSPDSESLVWFRPVQEREWDYPALAAAADVFFPRIFLRTGQPSPAGTISFTVYFHTDPQELAGQGRQLLGRARASRLHNGLFDQVAHVWGESGDLLATTTQLVYFKTK</sequence>
<gene>
    <name evidence="3" type="ORF">GCM10009823_33070</name>
</gene>
<evidence type="ECO:0000313" key="4">
    <source>
        <dbReference type="Proteomes" id="UP001500984"/>
    </source>
</evidence>
<feature type="domain" description="Acyl-CoA thioesterase-like C-terminal" evidence="2">
    <location>
        <begin position="152"/>
        <end position="285"/>
    </location>
</feature>
<evidence type="ECO:0000313" key="3">
    <source>
        <dbReference type="EMBL" id="GAA2106706.1"/>
    </source>
</evidence>
<dbReference type="InterPro" id="IPR049449">
    <property type="entry name" value="TesB_ACOT8-like_N"/>
</dbReference>
<dbReference type="InterPro" id="IPR042171">
    <property type="entry name" value="Acyl-CoA_hotdog"/>
</dbReference>
<comment type="caution">
    <text evidence="3">The sequence shown here is derived from an EMBL/GenBank/DDBJ whole genome shotgun (WGS) entry which is preliminary data.</text>
</comment>
<keyword evidence="4" id="KW-1185">Reference proteome</keyword>
<dbReference type="Pfam" id="PF20789">
    <property type="entry name" value="4HBT_3C"/>
    <property type="match status" value="1"/>
</dbReference>
<evidence type="ECO:0000259" key="1">
    <source>
        <dbReference type="Pfam" id="PF13622"/>
    </source>
</evidence>
<dbReference type="Gene3D" id="2.40.160.210">
    <property type="entry name" value="Acyl-CoA thioesterase, double hotdog domain"/>
    <property type="match status" value="1"/>
</dbReference>
<dbReference type="RefSeq" id="WP_344338661.1">
    <property type="nucleotide sequence ID" value="NZ_BAAAPZ010000019.1"/>
</dbReference>
<dbReference type="EMBL" id="BAAAPZ010000019">
    <property type="protein sequence ID" value="GAA2106706.1"/>
    <property type="molecule type" value="Genomic_DNA"/>
</dbReference>
<accession>A0ABN2X9Q6</accession>
<proteinExistence type="predicted"/>
<feature type="domain" description="Acyl-CoA thioesterase-like N-terminal HotDog" evidence="1">
    <location>
        <begin position="45"/>
        <end position="127"/>
    </location>
</feature>
<dbReference type="Pfam" id="PF13622">
    <property type="entry name" value="4HBT_3"/>
    <property type="match status" value="1"/>
</dbReference>
<dbReference type="Proteomes" id="UP001500984">
    <property type="component" value="Unassembled WGS sequence"/>
</dbReference>
<dbReference type="InterPro" id="IPR029069">
    <property type="entry name" value="HotDog_dom_sf"/>
</dbReference>
<evidence type="ECO:0000259" key="2">
    <source>
        <dbReference type="Pfam" id="PF20789"/>
    </source>
</evidence>
<protein>
    <submittedName>
        <fullName evidence="3">Thioesterase family protein</fullName>
    </submittedName>
</protein>
<name>A0ABN2X9Q6_9MICO</name>
<reference evidence="3 4" key="1">
    <citation type="journal article" date="2019" name="Int. J. Syst. Evol. Microbiol.">
        <title>The Global Catalogue of Microorganisms (GCM) 10K type strain sequencing project: providing services to taxonomists for standard genome sequencing and annotation.</title>
        <authorList>
            <consortium name="The Broad Institute Genomics Platform"/>
            <consortium name="The Broad Institute Genome Sequencing Center for Infectious Disease"/>
            <person name="Wu L."/>
            <person name="Ma J."/>
        </authorList>
    </citation>
    <scope>NUCLEOTIDE SEQUENCE [LARGE SCALE GENOMIC DNA]</scope>
    <source>
        <strain evidence="3 4">JCM 15900</strain>
    </source>
</reference>
<dbReference type="SUPFAM" id="SSF54637">
    <property type="entry name" value="Thioesterase/thiol ester dehydrase-isomerase"/>
    <property type="match status" value="2"/>
</dbReference>
<dbReference type="InterPro" id="IPR049450">
    <property type="entry name" value="ACOT8-like_C"/>
</dbReference>